<keyword evidence="8" id="KW-1185">Reference proteome</keyword>
<dbReference type="Gene3D" id="3.20.20.80">
    <property type="entry name" value="Glycosidases"/>
    <property type="match status" value="1"/>
</dbReference>
<keyword evidence="3 6" id="KW-0326">Glycosidase</keyword>
<dbReference type="Pfam" id="PF00232">
    <property type="entry name" value="Glyco_hydro_1"/>
    <property type="match status" value="1"/>
</dbReference>
<dbReference type="Proteomes" id="UP000063919">
    <property type="component" value="Chromosome"/>
</dbReference>
<comment type="similarity">
    <text evidence="1 5">Belongs to the glycosyl hydrolase 1 family.</text>
</comment>
<dbReference type="KEGG" id="scj:SCANT_v1c04400"/>
<name>A0A0M4JSI3_9MOLU</name>
<dbReference type="FunFam" id="3.20.20.80:FF:000004">
    <property type="entry name" value="Beta-glucosidase 6-phospho-beta-glucosidase"/>
    <property type="match status" value="1"/>
</dbReference>
<evidence type="ECO:0000313" key="8">
    <source>
        <dbReference type="Proteomes" id="UP000063919"/>
    </source>
</evidence>
<dbReference type="InterPro" id="IPR033132">
    <property type="entry name" value="GH_1_N_CS"/>
</dbReference>
<dbReference type="PATRIC" id="fig|362837.3.peg.447"/>
<dbReference type="GO" id="GO:0005829">
    <property type="term" value="C:cytosol"/>
    <property type="evidence" value="ECO:0007669"/>
    <property type="project" value="TreeGrafter"/>
</dbReference>
<dbReference type="InterPro" id="IPR001360">
    <property type="entry name" value="Glyco_hydro_1"/>
</dbReference>
<organism evidence="7 8">
    <name type="scientific">Spiroplasma cantharicola</name>
    <dbReference type="NCBI Taxonomy" id="362837"/>
    <lineage>
        <taxon>Bacteria</taxon>
        <taxon>Bacillati</taxon>
        <taxon>Mycoplasmatota</taxon>
        <taxon>Mollicutes</taxon>
        <taxon>Entomoplasmatales</taxon>
        <taxon>Spiroplasmataceae</taxon>
        <taxon>Spiroplasma</taxon>
    </lineage>
</organism>
<evidence type="ECO:0000256" key="2">
    <source>
        <dbReference type="ARBA" id="ARBA00022801"/>
    </source>
</evidence>
<dbReference type="PROSITE" id="PS00572">
    <property type="entry name" value="GLYCOSYL_HYDROL_F1_1"/>
    <property type="match status" value="1"/>
</dbReference>
<dbReference type="OrthoDB" id="391810at2"/>
<accession>A0A0M4JSI3</accession>
<dbReference type="STRING" id="362837.SCANT_v1c04400"/>
<dbReference type="PANTHER" id="PTHR10353:SF122">
    <property type="entry name" value="6-PHOSPHO-BETA-GLUCOSIDASE ASCB-RELATED"/>
    <property type="match status" value="1"/>
</dbReference>
<dbReference type="EMBL" id="CP012622">
    <property type="protein sequence ID" value="ALD66346.1"/>
    <property type="molecule type" value="Genomic_DNA"/>
</dbReference>
<keyword evidence="2 6" id="KW-0378">Hydrolase</keyword>
<dbReference type="InterPro" id="IPR018120">
    <property type="entry name" value="Glyco_hydro_1_AS"/>
</dbReference>
<protein>
    <submittedName>
        <fullName evidence="7">6-phospho-beta-glucosidase</fullName>
    </submittedName>
</protein>
<dbReference type="RefSeq" id="WP_053946107.1">
    <property type="nucleotide sequence ID" value="NZ_CP012622.1"/>
</dbReference>
<dbReference type="PANTHER" id="PTHR10353">
    <property type="entry name" value="GLYCOSYL HYDROLASE"/>
    <property type="match status" value="1"/>
</dbReference>
<evidence type="ECO:0000256" key="4">
    <source>
        <dbReference type="PROSITE-ProRule" id="PRU10055"/>
    </source>
</evidence>
<feature type="active site" description="Nucleophile" evidence="4">
    <location>
        <position position="364"/>
    </location>
</feature>
<evidence type="ECO:0000256" key="1">
    <source>
        <dbReference type="ARBA" id="ARBA00010838"/>
    </source>
</evidence>
<dbReference type="GO" id="GO:0016052">
    <property type="term" value="P:carbohydrate catabolic process"/>
    <property type="evidence" value="ECO:0007669"/>
    <property type="project" value="TreeGrafter"/>
</dbReference>
<dbReference type="AlphaFoldDB" id="A0A0M4JSI3"/>
<sequence>MKKIGKDFLWGASTSAYQFEGGFDSDGKGLSIQDVKEILNKETSDFKVASDHYNHWKEDVTLMAQMGFKSYRFSISWTRIIPNGIGEINKKGVEFYSNLIDELLKHKIEPVVTMFHFDMPNELEKIGGWANRKVITAYVNYANVLFDNFGDRIKYWITINEQNVLLLQGPIVGIKRPQNCNVLKHVFQMNHNITVAQALVMEECHKRFDSKVKIGTAPNISSIYPASCKPEDIVASKNIAVLRNWFYLDIIVKGIYNRILLALLEEQNAMFEIRQGDMEIIKKANPDFIAFNYYTTTTVKMNEKIDNYKLPDQERVFGFPGFGQTVSNANLAKTQFGWEIDPKGLKVTLLELQERYNLPVIITENGIGAYDKLEEGKINDDYRINYLKSHIEAIKEAVNEGSQVFGYNCWSAFDLISVHEGISKRYGLIYIDREEKDIKTARRIRKKSSYWYEKVIKSNGENL</sequence>
<proteinExistence type="inferred from homology"/>
<dbReference type="PRINTS" id="PR00131">
    <property type="entry name" value="GLHYDRLASE1"/>
</dbReference>
<evidence type="ECO:0000313" key="7">
    <source>
        <dbReference type="EMBL" id="ALD66346.1"/>
    </source>
</evidence>
<reference evidence="7 8" key="1">
    <citation type="journal article" date="2015" name="Genome Announc.">
        <title>Complete Genome Sequence of Spiroplasma cantharicola CC-1T (DSM 21588), a Bacterium Isolated from Soldier Beetle (Cantharis carolinus).</title>
        <authorList>
            <person name="Lo W.S."/>
            <person name="Liu P.Y."/>
            <person name="Kuo C.H."/>
        </authorList>
    </citation>
    <scope>NUCLEOTIDE SEQUENCE [LARGE SCALE GENOMIC DNA]</scope>
    <source>
        <strain evidence="7 8">CC-1</strain>
    </source>
</reference>
<gene>
    <name evidence="7" type="primary">bglA</name>
    <name evidence="7" type="ORF">SCANT_v1c04400</name>
</gene>
<dbReference type="PROSITE" id="PS00653">
    <property type="entry name" value="GLYCOSYL_HYDROL_F1_2"/>
    <property type="match status" value="1"/>
</dbReference>
<evidence type="ECO:0000256" key="6">
    <source>
        <dbReference type="RuleBase" id="RU004468"/>
    </source>
</evidence>
<dbReference type="GO" id="GO:0008422">
    <property type="term" value="F:beta-glucosidase activity"/>
    <property type="evidence" value="ECO:0007669"/>
    <property type="project" value="TreeGrafter"/>
</dbReference>
<evidence type="ECO:0000256" key="5">
    <source>
        <dbReference type="RuleBase" id="RU003690"/>
    </source>
</evidence>
<dbReference type="InterPro" id="IPR017853">
    <property type="entry name" value="GH"/>
</dbReference>
<dbReference type="SUPFAM" id="SSF51445">
    <property type="entry name" value="(Trans)glycosidases"/>
    <property type="match status" value="1"/>
</dbReference>
<evidence type="ECO:0000256" key="3">
    <source>
        <dbReference type="ARBA" id="ARBA00023295"/>
    </source>
</evidence>